<dbReference type="VEuPathDB" id="FungiDB:VP01_980g1"/>
<dbReference type="EMBL" id="LAVV01015503">
    <property type="protein sequence ID" value="KNZ43837.1"/>
    <property type="molecule type" value="Genomic_DNA"/>
</dbReference>
<feature type="transmembrane region" description="Helical" evidence="1">
    <location>
        <begin position="306"/>
        <end position="329"/>
    </location>
</feature>
<name>A0A0L6U6A1_9BASI</name>
<feature type="transmembrane region" description="Helical" evidence="1">
    <location>
        <begin position="203"/>
        <end position="222"/>
    </location>
</feature>
<accession>A0A0L6U6A1</accession>
<keyword evidence="1" id="KW-0812">Transmembrane</keyword>
<feature type="transmembrane region" description="Helical" evidence="1">
    <location>
        <begin position="341"/>
        <end position="358"/>
    </location>
</feature>
<keyword evidence="1" id="KW-0472">Membrane</keyword>
<keyword evidence="1" id="KW-1133">Transmembrane helix</keyword>
<gene>
    <name evidence="2" type="ORF">VP01_980g1</name>
</gene>
<keyword evidence="3" id="KW-1185">Reference proteome</keyword>
<evidence type="ECO:0000313" key="2">
    <source>
        <dbReference type="EMBL" id="KNZ43837.1"/>
    </source>
</evidence>
<feature type="transmembrane region" description="Helical" evidence="1">
    <location>
        <begin position="400"/>
        <end position="422"/>
    </location>
</feature>
<evidence type="ECO:0000313" key="3">
    <source>
        <dbReference type="Proteomes" id="UP000037035"/>
    </source>
</evidence>
<dbReference type="AlphaFoldDB" id="A0A0L6U6A1"/>
<organism evidence="2 3">
    <name type="scientific">Puccinia sorghi</name>
    <dbReference type="NCBI Taxonomy" id="27349"/>
    <lineage>
        <taxon>Eukaryota</taxon>
        <taxon>Fungi</taxon>
        <taxon>Dikarya</taxon>
        <taxon>Basidiomycota</taxon>
        <taxon>Pucciniomycotina</taxon>
        <taxon>Pucciniomycetes</taxon>
        <taxon>Pucciniales</taxon>
        <taxon>Pucciniaceae</taxon>
        <taxon>Puccinia</taxon>
    </lineage>
</organism>
<protein>
    <submittedName>
        <fullName evidence="2">Uncharacterized protein</fullName>
    </submittedName>
</protein>
<feature type="transmembrane region" description="Helical" evidence="1">
    <location>
        <begin position="179"/>
        <end position="197"/>
    </location>
</feature>
<evidence type="ECO:0000256" key="1">
    <source>
        <dbReference type="SAM" id="Phobius"/>
    </source>
</evidence>
<sequence>MYLEELRQLHVMFLHSSNLNKGFLHFEKTHFVVDYTMQHDLTCRKSQEASVVTPTILQSLFNEALMHSHCAYCTVTVPKILHIQTLLHKPPLFIISPPWNIVAARPPPLAESTLSTYPFLVSPLPKTSVYQVIGFEGVHLLPQTPIVVFGVSGVWTEPLCVEFIHKGGWQRNQSFIKRADTWLCLAGLFEGLYFLLLEASLSATLWGFLLFLGALLIVKKLCSSYLGSGLDPNWSLTLASTASGFLYWIFEVIYCLLYIFYWKMKYKTYIYIYICIFVMDCSFWQRLQPQEKVNLDFPPLNRLRRAIKYITVADNFILIIQLIVNLLTLPTLPTLRAQLTAHNHLLLRGIMLFGIPIYTPGGSALRVKFCLALITSCCAGLPLCEAMLDFFCFCEIFKYIYIYVWIKLVAAVLRWIVVVGICKMKVHRQNVLHGVAPSCIDYVHAAPSWPRFSWLESDDVCSDLSFFITRAQLILWLSTGVFADIRPQRGFRNTHYNLLFEQTVAHSPDNYPSSHFLHYIIRRRRRRNAQRLLKPAPSLPSIHLGHTHKTRSTDALLSCRRHPIIQPSPTLNHHPYNPTTATQSHTYYHICPTHPPPPALLLSRQLSILISLQFSSSQVSRRLGLYSLLLSYPSCKPPLQPILSFSFLFQSHLFIFQFPKPVSNSPDAYIMCTILERYLFCSLFCDEPYTSQDLAAIQLPTSFLDSFFFFPTMGPQRERERESVDFFIRPLTNNTLYNTIMYIMPIFRIGSPLSLSPCFLRNYSSLPLSHYYTISFTIPYSCCFYHSNQSIPPTTHLLLVAALQLAPTTTHFYRCNLSLYISIYPTTHTPAALNLDLRFIPAPPLSPPFDLSKLFTTFAFNKHSIDTYIIQKALQVKKKKFFDCIYVSLLYHPFLPFVAC</sequence>
<feature type="transmembrane region" description="Helical" evidence="1">
    <location>
        <begin position="234"/>
        <end position="262"/>
    </location>
</feature>
<comment type="caution">
    <text evidence="2">The sequence shown here is derived from an EMBL/GenBank/DDBJ whole genome shotgun (WGS) entry which is preliminary data.</text>
</comment>
<feature type="transmembrane region" description="Helical" evidence="1">
    <location>
        <begin position="268"/>
        <end position="285"/>
    </location>
</feature>
<proteinExistence type="predicted"/>
<dbReference type="Proteomes" id="UP000037035">
    <property type="component" value="Unassembled WGS sequence"/>
</dbReference>
<reference evidence="2 3" key="1">
    <citation type="submission" date="2015-08" db="EMBL/GenBank/DDBJ databases">
        <title>Next Generation Sequencing and Analysis of the Genome of Puccinia sorghi L Schw, the Causal Agent of Maize Common Rust.</title>
        <authorList>
            <person name="Rochi L."/>
            <person name="Burguener G."/>
            <person name="Darino M."/>
            <person name="Turjanski A."/>
            <person name="Kreff E."/>
            <person name="Dieguez M.J."/>
            <person name="Sacco F."/>
        </authorList>
    </citation>
    <scope>NUCLEOTIDE SEQUENCE [LARGE SCALE GENOMIC DNA]</scope>
    <source>
        <strain evidence="2 3">RO10H11247</strain>
    </source>
</reference>
<feature type="transmembrane region" description="Helical" evidence="1">
    <location>
        <begin position="370"/>
        <end position="388"/>
    </location>
</feature>